<evidence type="ECO:0000313" key="2">
    <source>
        <dbReference type="Proteomes" id="UP001419268"/>
    </source>
</evidence>
<sequence>MKFISSYNMRATMQDVFLPFRQQCQKTLWANCAGKMYFKVNESTNEEKKFN</sequence>
<dbReference type="Proteomes" id="UP001419268">
    <property type="component" value="Unassembled WGS sequence"/>
</dbReference>
<dbReference type="AlphaFoldDB" id="A0AAP0JH23"/>
<gene>
    <name evidence="1" type="ORF">Scep_012804</name>
</gene>
<organism evidence="1 2">
    <name type="scientific">Stephania cephalantha</name>
    <dbReference type="NCBI Taxonomy" id="152367"/>
    <lineage>
        <taxon>Eukaryota</taxon>
        <taxon>Viridiplantae</taxon>
        <taxon>Streptophyta</taxon>
        <taxon>Embryophyta</taxon>
        <taxon>Tracheophyta</taxon>
        <taxon>Spermatophyta</taxon>
        <taxon>Magnoliopsida</taxon>
        <taxon>Ranunculales</taxon>
        <taxon>Menispermaceae</taxon>
        <taxon>Menispermoideae</taxon>
        <taxon>Cissampelideae</taxon>
        <taxon>Stephania</taxon>
    </lineage>
</organism>
<proteinExistence type="predicted"/>
<reference evidence="1 2" key="1">
    <citation type="submission" date="2024-01" db="EMBL/GenBank/DDBJ databases">
        <title>Genome assemblies of Stephania.</title>
        <authorList>
            <person name="Yang L."/>
        </authorList>
    </citation>
    <scope>NUCLEOTIDE SEQUENCE [LARGE SCALE GENOMIC DNA]</scope>
    <source>
        <strain evidence="1">JXDWG</strain>
        <tissue evidence="1">Leaf</tissue>
    </source>
</reference>
<evidence type="ECO:0000313" key="1">
    <source>
        <dbReference type="EMBL" id="KAK9133276.1"/>
    </source>
</evidence>
<comment type="caution">
    <text evidence="1">The sequence shown here is derived from an EMBL/GenBank/DDBJ whole genome shotgun (WGS) entry which is preliminary data.</text>
</comment>
<keyword evidence="2" id="KW-1185">Reference proteome</keyword>
<dbReference type="EMBL" id="JBBNAG010000005">
    <property type="protein sequence ID" value="KAK9133276.1"/>
    <property type="molecule type" value="Genomic_DNA"/>
</dbReference>
<protein>
    <submittedName>
        <fullName evidence="1">Uncharacterized protein</fullName>
    </submittedName>
</protein>
<accession>A0AAP0JH23</accession>
<name>A0AAP0JH23_9MAGN</name>